<feature type="domain" description="FMN-binding" evidence="3">
    <location>
        <begin position="197"/>
        <end position="293"/>
    </location>
</feature>
<comment type="caution">
    <text evidence="4">The sequence shown here is derived from an EMBL/GenBank/DDBJ whole genome shotgun (WGS) entry which is preliminary data.</text>
</comment>
<dbReference type="InterPro" id="IPR007329">
    <property type="entry name" value="FMN-bd"/>
</dbReference>
<accession>A0A1E5KXC8</accession>
<dbReference type="Gene3D" id="3.90.1010.20">
    <property type="match status" value="2"/>
</dbReference>
<name>A0A1E5KXC8_9ENTE</name>
<dbReference type="Pfam" id="PF04205">
    <property type="entry name" value="FMN_bind"/>
    <property type="match status" value="1"/>
</dbReference>
<dbReference type="GO" id="GO:0010181">
    <property type="term" value="F:FMN binding"/>
    <property type="evidence" value="ECO:0007669"/>
    <property type="project" value="InterPro"/>
</dbReference>
<evidence type="ECO:0000256" key="2">
    <source>
        <dbReference type="SAM" id="SignalP"/>
    </source>
</evidence>
<feature type="region of interest" description="Disordered" evidence="1">
    <location>
        <begin position="26"/>
        <end position="66"/>
    </location>
</feature>
<feature type="compositionally biased region" description="Basic and acidic residues" evidence="1">
    <location>
        <begin position="26"/>
        <end position="36"/>
    </location>
</feature>
<keyword evidence="2" id="KW-0732">Signal</keyword>
<dbReference type="RefSeq" id="WP_069698521.1">
    <property type="nucleotide sequence ID" value="NZ_JAGGMA010000028.1"/>
</dbReference>
<dbReference type="Proteomes" id="UP000095256">
    <property type="component" value="Unassembled WGS sequence"/>
</dbReference>
<dbReference type="SMART" id="SM00900">
    <property type="entry name" value="FMN_bind"/>
    <property type="match status" value="2"/>
</dbReference>
<feature type="compositionally biased region" description="Basic and acidic residues" evidence="1">
    <location>
        <begin position="43"/>
        <end position="66"/>
    </location>
</feature>
<evidence type="ECO:0000313" key="4">
    <source>
        <dbReference type="EMBL" id="OEH82524.1"/>
    </source>
</evidence>
<evidence type="ECO:0000256" key="1">
    <source>
        <dbReference type="SAM" id="MobiDB-lite"/>
    </source>
</evidence>
<sequence>MKMTKLVKGFTVVALATLVLAACGSDKKADDTKKSAESSAVEKSSDSSEAVAEKEAGGDLKDGTYKLEEKNEANGYRAVFEMTVKDGKITESKYDNINADGKSKKDDADYEKSMKEKSGVGPAEYIKELNASLVKAQSASGVEVVTGATNSSQSFQNYAQQLIQAAQAGDTKTIEIDNGADLKDGTYSLKEKNNSNGYHTQFSIVVKDGKITESKYDNVNDEGKSKADDADYNKNMKDKAGIGPKEYIATFNEEFVKAMNDEKPGVGNMDVVTGATHSFHSFVIYAEQLINAAEKGDTNEIVVDNIVLKN</sequence>
<organism evidence="4 5">
    <name type="scientific">Enterococcus rivorum</name>
    <dbReference type="NCBI Taxonomy" id="762845"/>
    <lineage>
        <taxon>Bacteria</taxon>
        <taxon>Bacillati</taxon>
        <taxon>Bacillota</taxon>
        <taxon>Bacilli</taxon>
        <taxon>Lactobacillales</taxon>
        <taxon>Enterococcaceae</taxon>
        <taxon>Enterococcus</taxon>
    </lineage>
</organism>
<dbReference type="GO" id="GO:0016020">
    <property type="term" value="C:membrane"/>
    <property type="evidence" value="ECO:0007669"/>
    <property type="project" value="InterPro"/>
</dbReference>
<dbReference type="EMBL" id="MIEK01000021">
    <property type="protein sequence ID" value="OEH82524.1"/>
    <property type="molecule type" value="Genomic_DNA"/>
</dbReference>
<keyword evidence="5" id="KW-1185">Reference proteome</keyword>
<evidence type="ECO:0000259" key="3">
    <source>
        <dbReference type="SMART" id="SM00900"/>
    </source>
</evidence>
<dbReference type="NCBIfam" id="NF041941">
    <property type="entry name" value="lipo_FMN_PplA"/>
    <property type="match status" value="1"/>
</dbReference>
<dbReference type="OrthoDB" id="1937675at2"/>
<proteinExistence type="predicted"/>
<reference evidence="4 5" key="1">
    <citation type="submission" date="2016-09" db="EMBL/GenBank/DDBJ databases">
        <authorList>
            <person name="Capua I."/>
            <person name="De Benedictis P."/>
            <person name="Joannis T."/>
            <person name="Lombin L.H."/>
            <person name="Cattoli G."/>
        </authorList>
    </citation>
    <scope>NUCLEOTIDE SEQUENCE [LARGE SCALE GENOMIC DNA]</scope>
    <source>
        <strain evidence="4 5">LMG 25899</strain>
    </source>
</reference>
<feature type="signal peptide" evidence="2">
    <location>
        <begin position="1"/>
        <end position="21"/>
    </location>
</feature>
<feature type="domain" description="FMN-binding" evidence="3">
    <location>
        <begin position="75"/>
        <end position="166"/>
    </location>
</feature>
<dbReference type="STRING" id="762845.BCR26_13205"/>
<dbReference type="InterPro" id="IPR049652">
    <property type="entry name" value="PplA-like"/>
</dbReference>
<dbReference type="PROSITE" id="PS51257">
    <property type="entry name" value="PROKAR_LIPOPROTEIN"/>
    <property type="match status" value="1"/>
</dbReference>
<evidence type="ECO:0000313" key="5">
    <source>
        <dbReference type="Proteomes" id="UP000095256"/>
    </source>
</evidence>
<protein>
    <submittedName>
        <fullName evidence="4">FMN-binding protein</fullName>
    </submittedName>
</protein>
<feature type="chain" id="PRO_5038683287" evidence="2">
    <location>
        <begin position="22"/>
        <end position="310"/>
    </location>
</feature>
<gene>
    <name evidence="4" type="ORF">BCR26_13205</name>
</gene>
<dbReference type="AlphaFoldDB" id="A0A1E5KXC8"/>